<reference evidence="1 2" key="1">
    <citation type="journal article" date="2018" name="Nat. Genet.">
        <title>The Rosa genome provides new insights in the design of modern roses.</title>
        <authorList>
            <person name="Bendahmane M."/>
        </authorList>
    </citation>
    <scope>NUCLEOTIDE SEQUENCE [LARGE SCALE GENOMIC DNA]</scope>
    <source>
        <strain evidence="2">cv. Old Blush</strain>
    </source>
</reference>
<organism evidence="1 2">
    <name type="scientific">Rosa chinensis</name>
    <name type="common">China rose</name>
    <dbReference type="NCBI Taxonomy" id="74649"/>
    <lineage>
        <taxon>Eukaryota</taxon>
        <taxon>Viridiplantae</taxon>
        <taxon>Streptophyta</taxon>
        <taxon>Embryophyta</taxon>
        <taxon>Tracheophyta</taxon>
        <taxon>Spermatophyta</taxon>
        <taxon>Magnoliopsida</taxon>
        <taxon>eudicotyledons</taxon>
        <taxon>Gunneridae</taxon>
        <taxon>Pentapetalae</taxon>
        <taxon>rosids</taxon>
        <taxon>fabids</taxon>
        <taxon>Rosales</taxon>
        <taxon>Rosaceae</taxon>
        <taxon>Rosoideae</taxon>
        <taxon>Rosoideae incertae sedis</taxon>
        <taxon>Rosa</taxon>
    </lineage>
</organism>
<evidence type="ECO:0000313" key="1">
    <source>
        <dbReference type="EMBL" id="PRQ18457.1"/>
    </source>
</evidence>
<proteinExistence type="predicted"/>
<evidence type="ECO:0000313" key="2">
    <source>
        <dbReference type="Proteomes" id="UP000238479"/>
    </source>
</evidence>
<accession>A0A2P6P976</accession>
<dbReference type="EMBL" id="PDCK01000045">
    <property type="protein sequence ID" value="PRQ18457.1"/>
    <property type="molecule type" value="Genomic_DNA"/>
</dbReference>
<sequence>MFGWLRRSCCQNLVAEGGGCRCVNSAVNSYCGRRAELLLDVGNR</sequence>
<protein>
    <submittedName>
        <fullName evidence="1">Uncharacterized protein</fullName>
    </submittedName>
</protein>
<keyword evidence="2" id="KW-1185">Reference proteome</keyword>
<dbReference type="AlphaFoldDB" id="A0A2P6P976"/>
<dbReference type="Gramene" id="PRQ18457">
    <property type="protein sequence ID" value="PRQ18457"/>
    <property type="gene ID" value="RchiOBHm_Chr7g0206241"/>
</dbReference>
<gene>
    <name evidence="1" type="ORF">RchiOBHm_Chr7g0206241</name>
</gene>
<comment type="caution">
    <text evidence="1">The sequence shown here is derived from an EMBL/GenBank/DDBJ whole genome shotgun (WGS) entry which is preliminary data.</text>
</comment>
<dbReference type="Proteomes" id="UP000238479">
    <property type="component" value="Chromosome 7"/>
</dbReference>
<name>A0A2P6P976_ROSCH</name>